<keyword evidence="1" id="KW-0472">Membrane</keyword>
<sequence length="63" mass="6861">MNARDWQLEEFAIGAEASRMARPRRGLTAILLLIIALAGVGLVWAGWVTIEEVSRADGRVVPS</sequence>
<evidence type="ECO:0000313" key="2">
    <source>
        <dbReference type="EMBL" id="TDA77815.1"/>
    </source>
</evidence>
<keyword evidence="1" id="KW-0812">Transmembrane</keyword>
<accession>A0ABY2D1Q6</accession>
<reference evidence="2 3" key="1">
    <citation type="submission" date="2019-03" db="EMBL/GenBank/DDBJ databases">
        <title>Halomonas marinisediminis sp. nov., a moderately halophilic bacterium isolated from the Bohai Gulf.</title>
        <authorList>
            <person name="Ji X."/>
        </authorList>
    </citation>
    <scope>NUCLEOTIDE SEQUENCE [LARGE SCALE GENOMIC DNA]</scope>
    <source>
        <strain evidence="2 3">204</strain>
    </source>
</reference>
<organism evidence="2 3">
    <name type="scientific">Halomonas marinisediminis</name>
    <dbReference type="NCBI Taxonomy" id="2546095"/>
    <lineage>
        <taxon>Bacteria</taxon>
        <taxon>Pseudomonadati</taxon>
        <taxon>Pseudomonadota</taxon>
        <taxon>Gammaproteobacteria</taxon>
        <taxon>Oceanospirillales</taxon>
        <taxon>Halomonadaceae</taxon>
        <taxon>Halomonas</taxon>
    </lineage>
</organism>
<evidence type="ECO:0000313" key="3">
    <source>
        <dbReference type="Proteomes" id="UP000294823"/>
    </source>
</evidence>
<dbReference type="EMBL" id="SLTR01000642">
    <property type="protein sequence ID" value="TDA77815.1"/>
    <property type="molecule type" value="Genomic_DNA"/>
</dbReference>
<keyword evidence="1" id="KW-1133">Transmembrane helix</keyword>
<keyword evidence="3" id="KW-1185">Reference proteome</keyword>
<dbReference type="Proteomes" id="UP000294823">
    <property type="component" value="Unassembled WGS sequence"/>
</dbReference>
<name>A0ABY2D1Q6_9GAMM</name>
<feature type="non-terminal residue" evidence="2">
    <location>
        <position position="63"/>
    </location>
</feature>
<protein>
    <submittedName>
        <fullName evidence="2">HlyD family type I secretion periplasmic adaptor subunit</fullName>
    </submittedName>
</protein>
<comment type="caution">
    <text evidence="2">The sequence shown here is derived from an EMBL/GenBank/DDBJ whole genome shotgun (WGS) entry which is preliminary data.</text>
</comment>
<gene>
    <name evidence="2" type="ORF">E0702_18085</name>
</gene>
<feature type="transmembrane region" description="Helical" evidence="1">
    <location>
        <begin position="27"/>
        <end position="47"/>
    </location>
</feature>
<evidence type="ECO:0000256" key="1">
    <source>
        <dbReference type="SAM" id="Phobius"/>
    </source>
</evidence>
<proteinExistence type="predicted"/>